<dbReference type="eggNOG" id="ENOG502T9A5">
    <property type="taxonomic scope" value="Eukaryota"/>
</dbReference>
<sequence>MNSHRLALFELATFLLLLPFVLCQGDVNNYGNLGRGSCTDTRGQFYSYIQRTEKFPDASTCASAECAKYSNAESYRGFEFSVSKRCTCLFDADRMPPVDNSAENPEYLSKTYNGQGGVAGTSGTPGAWCYRFGKNSANMGSTAGFFVATIMSTTFLFVV</sequence>
<dbReference type="AlphaFoldDB" id="B8BS85"/>
<accession>B8BS85</accession>
<evidence type="ECO:0000313" key="3">
    <source>
        <dbReference type="Proteomes" id="UP000001449"/>
    </source>
</evidence>
<keyword evidence="1" id="KW-0732">Signal</keyword>
<evidence type="ECO:0000313" key="2">
    <source>
        <dbReference type="EMBL" id="EED96676.1"/>
    </source>
</evidence>
<dbReference type="EMBL" id="CM000638">
    <property type="protein sequence ID" value="EED96676.1"/>
    <property type="molecule type" value="Genomic_DNA"/>
</dbReference>
<dbReference type="Proteomes" id="UP000001449">
    <property type="component" value="Chromosome 1"/>
</dbReference>
<feature type="chain" id="PRO_5002865865" evidence="1">
    <location>
        <begin position="24"/>
        <end position="159"/>
    </location>
</feature>
<dbReference type="HOGENOM" id="CLU_1664270_0_0_1"/>
<dbReference type="PaxDb" id="35128-Thaps1896"/>
<reference evidence="2 3" key="2">
    <citation type="journal article" date="2008" name="Nature">
        <title>The Phaeodactylum genome reveals the evolutionary history of diatom genomes.</title>
        <authorList>
            <person name="Bowler C."/>
            <person name="Allen A.E."/>
            <person name="Badger J.H."/>
            <person name="Grimwood J."/>
            <person name="Jabbari K."/>
            <person name="Kuo A."/>
            <person name="Maheswari U."/>
            <person name="Martens C."/>
            <person name="Maumus F."/>
            <person name="Otillar R.P."/>
            <person name="Rayko E."/>
            <person name="Salamov A."/>
            <person name="Vandepoele K."/>
            <person name="Beszteri B."/>
            <person name="Gruber A."/>
            <person name="Heijde M."/>
            <person name="Katinka M."/>
            <person name="Mock T."/>
            <person name="Valentin K."/>
            <person name="Verret F."/>
            <person name="Berges J.A."/>
            <person name="Brownlee C."/>
            <person name="Cadoret J.P."/>
            <person name="Chiovitti A."/>
            <person name="Choi C.J."/>
            <person name="Coesel S."/>
            <person name="De Martino A."/>
            <person name="Detter J.C."/>
            <person name="Durkin C."/>
            <person name="Falciatore A."/>
            <person name="Fournet J."/>
            <person name="Haruta M."/>
            <person name="Huysman M.J."/>
            <person name="Jenkins B.D."/>
            <person name="Jiroutova K."/>
            <person name="Jorgensen R.E."/>
            <person name="Joubert Y."/>
            <person name="Kaplan A."/>
            <person name="Kroger N."/>
            <person name="Kroth P.G."/>
            <person name="La Roche J."/>
            <person name="Lindquist E."/>
            <person name="Lommer M."/>
            <person name="Martin-Jezequel V."/>
            <person name="Lopez P.J."/>
            <person name="Lucas S."/>
            <person name="Mangogna M."/>
            <person name="McGinnis K."/>
            <person name="Medlin L.K."/>
            <person name="Montsant A."/>
            <person name="Oudot-Le Secq M.P."/>
            <person name="Napoli C."/>
            <person name="Obornik M."/>
            <person name="Parker M.S."/>
            <person name="Petit J.L."/>
            <person name="Porcel B.M."/>
            <person name="Poulsen N."/>
            <person name="Robison M."/>
            <person name="Rychlewski L."/>
            <person name="Rynearson T.A."/>
            <person name="Schmutz J."/>
            <person name="Shapiro H."/>
            <person name="Siaut M."/>
            <person name="Stanley M."/>
            <person name="Sussman M.R."/>
            <person name="Taylor A.R."/>
            <person name="Vardi A."/>
            <person name="von Dassow P."/>
            <person name="Vyverman W."/>
            <person name="Willis A."/>
            <person name="Wyrwicz L.S."/>
            <person name="Rokhsar D.S."/>
            <person name="Weissenbach J."/>
            <person name="Armbrust E.V."/>
            <person name="Green B.R."/>
            <person name="Van de Peer Y."/>
            <person name="Grigoriev I.V."/>
        </authorList>
    </citation>
    <scope>NUCLEOTIDE SEQUENCE [LARGE SCALE GENOMIC DNA]</scope>
    <source>
        <strain evidence="2 3">CCMP1335</strain>
    </source>
</reference>
<evidence type="ECO:0000256" key="1">
    <source>
        <dbReference type="SAM" id="SignalP"/>
    </source>
</evidence>
<dbReference type="InParanoid" id="B8BS85"/>
<dbReference type="GeneID" id="7449759"/>
<reference evidence="2 3" key="1">
    <citation type="journal article" date="2004" name="Science">
        <title>The genome of the diatom Thalassiosira pseudonana: ecology, evolution, and metabolism.</title>
        <authorList>
            <person name="Armbrust E.V."/>
            <person name="Berges J.A."/>
            <person name="Bowler C."/>
            <person name="Green B.R."/>
            <person name="Martinez D."/>
            <person name="Putnam N.H."/>
            <person name="Zhou S."/>
            <person name="Allen A.E."/>
            <person name="Apt K.E."/>
            <person name="Bechner M."/>
            <person name="Brzezinski M.A."/>
            <person name="Chaal B.K."/>
            <person name="Chiovitti A."/>
            <person name="Davis A.K."/>
            <person name="Demarest M.S."/>
            <person name="Detter J.C."/>
            <person name="Glavina T."/>
            <person name="Goodstein D."/>
            <person name="Hadi M.Z."/>
            <person name="Hellsten U."/>
            <person name="Hildebrand M."/>
            <person name="Jenkins B.D."/>
            <person name="Jurka J."/>
            <person name="Kapitonov V.V."/>
            <person name="Kroger N."/>
            <person name="Lau W.W."/>
            <person name="Lane T.W."/>
            <person name="Larimer F.W."/>
            <person name="Lippmeier J.C."/>
            <person name="Lucas S."/>
            <person name="Medina M."/>
            <person name="Montsant A."/>
            <person name="Obornik M."/>
            <person name="Parker M.S."/>
            <person name="Palenik B."/>
            <person name="Pazour G.J."/>
            <person name="Richardson P.M."/>
            <person name="Rynearson T.A."/>
            <person name="Saito M.A."/>
            <person name="Schwartz D.C."/>
            <person name="Thamatrakoln K."/>
            <person name="Valentin K."/>
            <person name="Vardi A."/>
            <person name="Wilkerson F.P."/>
            <person name="Rokhsar D.S."/>
        </authorList>
    </citation>
    <scope>NUCLEOTIDE SEQUENCE [LARGE SCALE GENOMIC DNA]</scope>
    <source>
        <strain evidence="2 3">CCMP1335</strain>
    </source>
</reference>
<dbReference type="OMA" id="TCASAEC"/>
<keyword evidence="3" id="KW-1185">Reference proteome</keyword>
<name>B8BS85_THAPS</name>
<proteinExistence type="predicted"/>
<feature type="signal peptide" evidence="1">
    <location>
        <begin position="1"/>
        <end position="23"/>
    </location>
</feature>
<dbReference type="KEGG" id="tps:THAPSDRAFT_1896"/>
<protein>
    <submittedName>
        <fullName evidence="2">Uncharacterized protein</fullName>
    </submittedName>
</protein>
<gene>
    <name evidence="2" type="ORF">THAPSDRAFT_1896</name>
</gene>
<organism evidence="2 3">
    <name type="scientific">Thalassiosira pseudonana</name>
    <name type="common">Marine diatom</name>
    <name type="synonym">Cyclotella nana</name>
    <dbReference type="NCBI Taxonomy" id="35128"/>
    <lineage>
        <taxon>Eukaryota</taxon>
        <taxon>Sar</taxon>
        <taxon>Stramenopiles</taxon>
        <taxon>Ochrophyta</taxon>
        <taxon>Bacillariophyta</taxon>
        <taxon>Coscinodiscophyceae</taxon>
        <taxon>Thalassiosirophycidae</taxon>
        <taxon>Thalassiosirales</taxon>
        <taxon>Thalassiosiraceae</taxon>
        <taxon>Thalassiosira</taxon>
    </lineage>
</organism>
<dbReference type="RefSeq" id="XP_002287035.1">
    <property type="nucleotide sequence ID" value="XM_002286999.1"/>
</dbReference>